<dbReference type="EMBL" id="MASI01000003">
    <property type="protein sequence ID" value="ODA67605.1"/>
    <property type="molecule type" value="Genomic_DNA"/>
</dbReference>
<accession>A0A1E2RZT5</accession>
<dbReference type="PANTHER" id="PTHR46825:SF15">
    <property type="entry name" value="BETA-LACTAMASE-RELATED DOMAIN-CONTAINING PROTEIN"/>
    <property type="match status" value="1"/>
</dbReference>
<dbReference type="PATRIC" id="fig|1177755.3.peg.1647"/>
<proteinExistence type="predicted"/>
<gene>
    <name evidence="2" type="ORF">A7A08_01639</name>
</gene>
<evidence type="ECO:0000259" key="1">
    <source>
        <dbReference type="Pfam" id="PF00144"/>
    </source>
</evidence>
<keyword evidence="2" id="KW-0378">Hydrolase</keyword>
<protein>
    <submittedName>
        <fullName evidence="2">Beta-lactamase</fullName>
        <ecNumber evidence="2">3.5.2.6</ecNumber>
    </submittedName>
</protein>
<dbReference type="RefSeq" id="WP_069094936.1">
    <property type="nucleotide sequence ID" value="NZ_MASI01000003.1"/>
</dbReference>
<dbReference type="STRING" id="1177755.A7A08_01639"/>
<keyword evidence="3" id="KW-1185">Reference proteome</keyword>
<dbReference type="GO" id="GO:0008800">
    <property type="term" value="F:beta-lactamase activity"/>
    <property type="evidence" value="ECO:0007669"/>
    <property type="project" value="UniProtKB-EC"/>
</dbReference>
<dbReference type="PANTHER" id="PTHR46825">
    <property type="entry name" value="D-ALANYL-D-ALANINE-CARBOXYPEPTIDASE/ENDOPEPTIDASE AMPH"/>
    <property type="match status" value="1"/>
</dbReference>
<dbReference type="EC" id="3.5.2.6" evidence="2"/>
<dbReference type="SUPFAM" id="SSF56601">
    <property type="entry name" value="beta-lactamase/transpeptidase-like"/>
    <property type="match status" value="1"/>
</dbReference>
<dbReference type="Gene3D" id="3.40.710.10">
    <property type="entry name" value="DD-peptidase/beta-lactamase superfamily"/>
    <property type="match status" value="1"/>
</dbReference>
<dbReference type="Proteomes" id="UP000095087">
    <property type="component" value="Unassembled WGS sequence"/>
</dbReference>
<dbReference type="InterPro" id="IPR050491">
    <property type="entry name" value="AmpC-like"/>
</dbReference>
<evidence type="ECO:0000313" key="3">
    <source>
        <dbReference type="Proteomes" id="UP000095087"/>
    </source>
</evidence>
<comment type="caution">
    <text evidence="2">The sequence shown here is derived from an EMBL/GenBank/DDBJ whole genome shotgun (WGS) entry which is preliminary data.</text>
</comment>
<name>A0A1E2RZT5_9HYPH</name>
<organism evidence="2 3">
    <name type="scientific">Methyloligella halotolerans</name>
    <dbReference type="NCBI Taxonomy" id="1177755"/>
    <lineage>
        <taxon>Bacteria</taxon>
        <taxon>Pseudomonadati</taxon>
        <taxon>Pseudomonadota</taxon>
        <taxon>Alphaproteobacteria</taxon>
        <taxon>Hyphomicrobiales</taxon>
        <taxon>Hyphomicrobiaceae</taxon>
        <taxon>Methyloligella</taxon>
    </lineage>
</organism>
<sequence length="251" mass="26338">MSSFAARTLSSSRSPALSRIGFAVVILGLLGLALPAAWAPDSAAAESRADVQNAAAKPSQKGDGELLETPVVPMPPLFTQADIDRAKEALPGFVTETMERTGVPGIAVGVVYKDKVIFAEGYGVREVGKDGKIDADTVFQLASVSKPIASTIVAKLVGDGIVSWQDTAKRHNPAFALNDPYVTANATIADLLSHRSGLQTGAGDLLEDLASTAPISFPISTSSRWIPSAPPITTAISAIRREPSRPLRRPR</sequence>
<evidence type="ECO:0000313" key="2">
    <source>
        <dbReference type="EMBL" id="ODA67605.1"/>
    </source>
</evidence>
<dbReference type="InterPro" id="IPR001466">
    <property type="entry name" value="Beta-lactam-related"/>
</dbReference>
<feature type="domain" description="Beta-lactamase-related" evidence="1">
    <location>
        <begin position="93"/>
        <end position="210"/>
    </location>
</feature>
<dbReference type="Pfam" id="PF00144">
    <property type="entry name" value="Beta-lactamase"/>
    <property type="match status" value="1"/>
</dbReference>
<dbReference type="AlphaFoldDB" id="A0A1E2RZT5"/>
<reference evidence="2 3" key="1">
    <citation type="submission" date="2016-07" db="EMBL/GenBank/DDBJ databases">
        <title>Draft genome sequence of Methyloligella halotolerans C2T (VKM B-2706T=CCUG 61687T=DSM 25045T), a halotolerant polyhydroxybutyrate accumulating methylotroph.</title>
        <authorList>
            <person name="Vasilenko O.V."/>
            <person name="Doronina N.V."/>
            <person name="Poroshina M.N."/>
            <person name="Tarlachkov S.V."/>
            <person name="Trotsenko Y.A."/>
        </authorList>
    </citation>
    <scope>NUCLEOTIDE SEQUENCE [LARGE SCALE GENOMIC DNA]</scope>
    <source>
        <strain evidence="2 3">VKM B-2706</strain>
    </source>
</reference>
<dbReference type="InterPro" id="IPR012338">
    <property type="entry name" value="Beta-lactam/transpept-like"/>
</dbReference>